<evidence type="ECO:0000313" key="4">
    <source>
        <dbReference type="EMBL" id="KKK72015.1"/>
    </source>
</evidence>
<comment type="caution">
    <text evidence="4">The sequence shown here is derived from an EMBL/GenBank/DDBJ whole genome shotgun (WGS) entry which is preliminary data.</text>
</comment>
<dbReference type="InterPro" id="IPR053173">
    <property type="entry name" value="SAM-binding_MTase"/>
</dbReference>
<dbReference type="InterPro" id="IPR025714">
    <property type="entry name" value="Methyltranfer_dom"/>
</dbReference>
<dbReference type="PANTHER" id="PTHR45128:SF1">
    <property type="entry name" value="S-ADENOSYLMETHIONINE-DEPENDENT METHYLTRANSFERASE RV2258C"/>
    <property type="match status" value="1"/>
</dbReference>
<dbReference type="InterPro" id="IPR048711">
    <property type="entry name" value="WHD_Rv2258c"/>
</dbReference>
<name>A0A0F8YE88_9ZZZZ</name>
<evidence type="ECO:0000256" key="1">
    <source>
        <dbReference type="SAM" id="MobiDB-lite"/>
    </source>
</evidence>
<proteinExistence type="predicted"/>
<reference evidence="4" key="1">
    <citation type="journal article" date="2015" name="Nature">
        <title>Complex archaea that bridge the gap between prokaryotes and eukaryotes.</title>
        <authorList>
            <person name="Spang A."/>
            <person name="Saw J.H."/>
            <person name="Jorgensen S.L."/>
            <person name="Zaremba-Niedzwiedzka K."/>
            <person name="Martijn J."/>
            <person name="Lind A.E."/>
            <person name="van Eijk R."/>
            <person name="Schleper C."/>
            <person name="Guy L."/>
            <person name="Ettema T.J."/>
        </authorList>
    </citation>
    <scope>NUCLEOTIDE SEQUENCE</scope>
</reference>
<evidence type="ECO:0000259" key="2">
    <source>
        <dbReference type="Pfam" id="PF13847"/>
    </source>
</evidence>
<protein>
    <submittedName>
        <fullName evidence="4">Uncharacterized protein</fullName>
    </submittedName>
</protein>
<dbReference type="EMBL" id="LAZR01057465">
    <property type="protein sequence ID" value="KKK72015.1"/>
    <property type="molecule type" value="Genomic_DNA"/>
</dbReference>
<dbReference type="Pfam" id="PF21320">
    <property type="entry name" value="WHD_Rv2258c"/>
    <property type="match status" value="1"/>
</dbReference>
<dbReference type="CDD" id="cd02440">
    <property type="entry name" value="AdoMet_MTases"/>
    <property type="match status" value="1"/>
</dbReference>
<dbReference type="PANTHER" id="PTHR45128">
    <property type="entry name" value="METHYLTRANSFERASE TYPE 11"/>
    <property type="match status" value="1"/>
</dbReference>
<feature type="non-terminal residue" evidence="4">
    <location>
        <position position="1"/>
    </location>
</feature>
<evidence type="ECO:0000259" key="3">
    <source>
        <dbReference type="Pfam" id="PF21320"/>
    </source>
</evidence>
<feature type="domain" description="Methyltransferase" evidence="2">
    <location>
        <begin position="193"/>
        <end position="308"/>
    </location>
</feature>
<dbReference type="AlphaFoldDB" id="A0A0F8YE88"/>
<feature type="region of interest" description="Disordered" evidence="1">
    <location>
        <begin position="1"/>
        <end position="25"/>
    </location>
</feature>
<dbReference type="SUPFAM" id="SSF53335">
    <property type="entry name" value="S-adenosyl-L-methionine-dependent methyltransferases"/>
    <property type="match status" value="1"/>
</dbReference>
<feature type="domain" description="S-adenosylmethionine-dependent methyltransferase Rv2258c-like winged HTH" evidence="3">
    <location>
        <begin position="64"/>
        <end position="117"/>
    </location>
</feature>
<dbReference type="Pfam" id="PF13847">
    <property type="entry name" value="Methyltransf_31"/>
    <property type="match status" value="1"/>
</dbReference>
<sequence length="374" mass="39926">SPGMIPTRAWPGVMTPGQLGPMTVMPEPLRKRRTRTMSMVGTPSVIQMMTGISASAPSRMASAAKGPGTSQEIAERAGLNERYVREWLGAMTTGGIFDYDAASGAYSLPAEHAICLTGETGFNLASMSQMVAHLGKHVHKVADAFENGGGVPYSEYRPEFTDVMDAAGRRRYDALLVSGYLPSAKGLPERLREGISVADIGCGSGHCVNIMAREYPNSTFVGYDIAEDAIAKGNTEAKEMGLSKARFEVLDVTKIPSEPKFDLITAFDAIHDQVDPAAVLRRVSEALAPDGTFLMIDIKASSNVEENVGNPTAPFLYGVSVMHCMTVSLAHDGAGLGTVWGEQLARRMLAEAGFTSVEVSDAPDPLNSIYVCQK</sequence>
<dbReference type="InterPro" id="IPR029063">
    <property type="entry name" value="SAM-dependent_MTases_sf"/>
</dbReference>
<accession>A0A0F8YE88</accession>
<gene>
    <name evidence="4" type="ORF">LCGC14_2908140</name>
</gene>
<organism evidence="4">
    <name type="scientific">marine sediment metagenome</name>
    <dbReference type="NCBI Taxonomy" id="412755"/>
    <lineage>
        <taxon>unclassified sequences</taxon>
        <taxon>metagenomes</taxon>
        <taxon>ecological metagenomes</taxon>
    </lineage>
</organism>
<dbReference type="Gene3D" id="3.40.50.150">
    <property type="entry name" value="Vaccinia Virus protein VP39"/>
    <property type="match status" value="1"/>
</dbReference>